<reference evidence="6 7" key="1">
    <citation type="submission" date="2020-10" db="EMBL/GenBank/DDBJ databases">
        <title>Connecting structure to function with the recovery of over 1000 high-quality activated sludge metagenome-assembled genomes encoding full-length rRNA genes using long-read sequencing.</title>
        <authorList>
            <person name="Singleton C.M."/>
            <person name="Petriglieri F."/>
            <person name="Kristensen J.M."/>
            <person name="Kirkegaard R.H."/>
            <person name="Michaelsen T.Y."/>
            <person name="Andersen M.H."/>
            <person name="Karst S.M."/>
            <person name="Dueholm M.S."/>
            <person name="Nielsen P.H."/>
            <person name="Albertsen M."/>
        </authorList>
    </citation>
    <scope>NUCLEOTIDE SEQUENCE [LARGE SCALE GENOMIC DNA]</scope>
    <source>
        <strain evidence="6">EsbW_18-Q3-R4-48_BATAC.285</strain>
    </source>
</reference>
<dbReference type="InterPro" id="IPR036465">
    <property type="entry name" value="vWFA_dom_sf"/>
</dbReference>
<dbReference type="InterPro" id="IPR024163">
    <property type="entry name" value="Aerotolerance_reg_N"/>
</dbReference>
<dbReference type="PANTHER" id="PTHR22550">
    <property type="entry name" value="SPORE GERMINATION PROTEIN"/>
    <property type="match status" value="1"/>
</dbReference>
<keyword evidence="1" id="KW-1003">Cell membrane</keyword>
<protein>
    <submittedName>
        <fullName evidence="6">VWA domain-containing protein</fullName>
    </submittedName>
</protein>
<dbReference type="Proteomes" id="UP000697998">
    <property type="component" value="Unassembled WGS sequence"/>
</dbReference>
<dbReference type="Pfam" id="PF07584">
    <property type="entry name" value="BatA"/>
    <property type="match status" value="1"/>
</dbReference>
<dbReference type="SMART" id="SM00327">
    <property type="entry name" value="VWA"/>
    <property type="match status" value="1"/>
</dbReference>
<dbReference type="InterPro" id="IPR050768">
    <property type="entry name" value="UPF0353/GerABKA_families"/>
</dbReference>
<dbReference type="Pfam" id="PF00092">
    <property type="entry name" value="VWA"/>
    <property type="match status" value="1"/>
</dbReference>
<accession>A0A935UH89</accession>
<evidence type="ECO:0000256" key="4">
    <source>
        <dbReference type="ARBA" id="ARBA00023136"/>
    </source>
</evidence>
<evidence type="ECO:0000256" key="2">
    <source>
        <dbReference type="ARBA" id="ARBA00022692"/>
    </source>
</evidence>
<evidence type="ECO:0000256" key="3">
    <source>
        <dbReference type="ARBA" id="ARBA00022989"/>
    </source>
</evidence>
<keyword evidence="4" id="KW-0472">Membrane</keyword>
<dbReference type="SUPFAM" id="SSF53300">
    <property type="entry name" value="vWA-like"/>
    <property type="match status" value="1"/>
</dbReference>
<keyword evidence="2" id="KW-0812">Transmembrane</keyword>
<evidence type="ECO:0000313" key="6">
    <source>
        <dbReference type="EMBL" id="MBK7675260.1"/>
    </source>
</evidence>
<sequence length="339" mass="36366">MRFADPQMLFLLLLLPPWALWCRRRERTAPALHIADGARIEALPDTLRVRCARALPLLRLVLLALAILALARPQLIEREVTVHSEGVDLVVALDLSTSMLAEDLAGGEPRKNRLTIAKEVLAGFLQGRRGDRIALVAFAARPYPAAPLTLDHDWLQTAVAQLQTGAIEDGTAIGDALLAALNRLRDGPAEGNAGQAKSQAIILMTDGRSNAGSATPRLAAAAARTLGIRVHTIGIGASGAAVIPVDDPLGGTTYRAVQADLDESSLREIASTTGGSYFRADDRDVLAKAFADIDRLEKRRSEEKVFFSYEELFPALLLAVLALGVAELGLRTTLLRTLP</sequence>
<dbReference type="PANTHER" id="PTHR22550:SF5">
    <property type="entry name" value="LEUCINE ZIPPER PROTEIN 4"/>
    <property type="match status" value="1"/>
</dbReference>
<evidence type="ECO:0000313" key="7">
    <source>
        <dbReference type="Proteomes" id="UP000697998"/>
    </source>
</evidence>
<dbReference type="InterPro" id="IPR002035">
    <property type="entry name" value="VWF_A"/>
</dbReference>
<proteinExistence type="predicted"/>
<dbReference type="EMBL" id="JADJMH010000009">
    <property type="protein sequence ID" value="MBK7675260.1"/>
    <property type="molecule type" value="Genomic_DNA"/>
</dbReference>
<organism evidence="6 7">
    <name type="scientific">Candidatus Accumulibacter proximus</name>
    <dbReference type="NCBI Taxonomy" id="2954385"/>
    <lineage>
        <taxon>Bacteria</taxon>
        <taxon>Pseudomonadati</taxon>
        <taxon>Pseudomonadota</taxon>
        <taxon>Betaproteobacteria</taxon>
        <taxon>Candidatus Accumulibacter</taxon>
    </lineage>
</organism>
<name>A0A935UH89_9PROT</name>
<gene>
    <name evidence="6" type="ORF">IPJ27_11165</name>
</gene>
<feature type="domain" description="VWFA" evidence="5">
    <location>
        <begin position="88"/>
        <end position="293"/>
    </location>
</feature>
<evidence type="ECO:0000259" key="5">
    <source>
        <dbReference type="PROSITE" id="PS50234"/>
    </source>
</evidence>
<evidence type="ECO:0000256" key="1">
    <source>
        <dbReference type="ARBA" id="ARBA00022475"/>
    </source>
</evidence>
<dbReference type="PROSITE" id="PS50234">
    <property type="entry name" value="VWFA"/>
    <property type="match status" value="1"/>
</dbReference>
<comment type="caution">
    <text evidence="6">The sequence shown here is derived from an EMBL/GenBank/DDBJ whole genome shotgun (WGS) entry which is preliminary data.</text>
</comment>
<keyword evidence="3" id="KW-1133">Transmembrane helix</keyword>
<dbReference type="Gene3D" id="3.40.50.410">
    <property type="entry name" value="von Willebrand factor, type A domain"/>
    <property type="match status" value="1"/>
</dbReference>
<dbReference type="AlphaFoldDB" id="A0A935UH89"/>